<name>A0A840N771_9BRAD</name>
<dbReference type="AlphaFoldDB" id="A0A840N771"/>
<sequence>MSEAFFVLALVFVAGFGIGYGVRSQISIMRRARARRGITRTGP</sequence>
<protein>
    <submittedName>
        <fullName evidence="1">Allophanate hydrolase subunit 1</fullName>
    </submittedName>
</protein>
<keyword evidence="1" id="KW-0378">Hydrolase</keyword>
<evidence type="ECO:0000313" key="1">
    <source>
        <dbReference type="EMBL" id="MBB5054702.1"/>
    </source>
</evidence>
<organism evidence="1 2">
    <name type="scientific">Afipia massiliensis</name>
    <dbReference type="NCBI Taxonomy" id="211460"/>
    <lineage>
        <taxon>Bacteria</taxon>
        <taxon>Pseudomonadati</taxon>
        <taxon>Pseudomonadota</taxon>
        <taxon>Alphaproteobacteria</taxon>
        <taxon>Hyphomicrobiales</taxon>
        <taxon>Nitrobacteraceae</taxon>
        <taxon>Afipia</taxon>
    </lineage>
</organism>
<dbReference type="Proteomes" id="UP000521227">
    <property type="component" value="Unassembled WGS sequence"/>
</dbReference>
<dbReference type="GO" id="GO:0016787">
    <property type="term" value="F:hydrolase activity"/>
    <property type="evidence" value="ECO:0007669"/>
    <property type="project" value="UniProtKB-KW"/>
</dbReference>
<accession>A0A840N771</accession>
<reference evidence="1 2" key="1">
    <citation type="submission" date="2020-08" db="EMBL/GenBank/DDBJ databases">
        <title>Genomic Encyclopedia of Type Strains, Phase IV (KMG-IV): sequencing the most valuable type-strain genomes for metagenomic binning, comparative biology and taxonomic classification.</title>
        <authorList>
            <person name="Goeker M."/>
        </authorList>
    </citation>
    <scope>NUCLEOTIDE SEQUENCE [LARGE SCALE GENOMIC DNA]</scope>
    <source>
        <strain evidence="1 2">DSM 17498</strain>
    </source>
</reference>
<comment type="caution">
    <text evidence="1">The sequence shown here is derived from an EMBL/GenBank/DDBJ whole genome shotgun (WGS) entry which is preliminary data.</text>
</comment>
<dbReference type="RefSeq" id="WP_283814064.1">
    <property type="nucleotide sequence ID" value="NZ_JACHIJ010000008.1"/>
</dbReference>
<dbReference type="EMBL" id="JACHIJ010000008">
    <property type="protein sequence ID" value="MBB5054702.1"/>
    <property type="molecule type" value="Genomic_DNA"/>
</dbReference>
<gene>
    <name evidence="1" type="ORF">HNQ36_004709</name>
</gene>
<proteinExistence type="predicted"/>
<evidence type="ECO:0000313" key="2">
    <source>
        <dbReference type="Proteomes" id="UP000521227"/>
    </source>
</evidence>